<gene>
    <name evidence="8" type="ORF">ACFSJ0_44685</name>
</gene>
<dbReference type="RefSeq" id="WP_219528284.1">
    <property type="nucleotide sequence ID" value="NZ_JAHKRM010000004.1"/>
</dbReference>
<feature type="transmembrane region" description="Helical" evidence="7">
    <location>
        <begin position="237"/>
        <end position="258"/>
    </location>
</feature>
<comment type="subcellular location">
    <subcellularLocation>
        <location evidence="1">Membrane</location>
        <topology evidence="1">Multi-pass membrane protein</topology>
    </subcellularLocation>
</comment>
<keyword evidence="5 7" id="KW-1133">Transmembrane helix</keyword>
<evidence type="ECO:0000256" key="3">
    <source>
        <dbReference type="ARBA" id="ARBA00022475"/>
    </source>
</evidence>
<dbReference type="Proteomes" id="UP001597097">
    <property type="component" value="Unassembled WGS sequence"/>
</dbReference>
<keyword evidence="3" id="KW-1003">Cell membrane</keyword>
<feature type="transmembrane region" description="Helical" evidence="7">
    <location>
        <begin position="119"/>
        <end position="140"/>
    </location>
</feature>
<feature type="transmembrane region" description="Helical" evidence="7">
    <location>
        <begin position="34"/>
        <end position="53"/>
    </location>
</feature>
<dbReference type="PANTHER" id="PTHR36838:SF1">
    <property type="entry name" value="SLR1864 PROTEIN"/>
    <property type="match status" value="1"/>
</dbReference>
<organism evidence="8 9">
    <name type="scientific">Nonomuraea guangzhouensis</name>
    <dbReference type="NCBI Taxonomy" id="1291555"/>
    <lineage>
        <taxon>Bacteria</taxon>
        <taxon>Bacillati</taxon>
        <taxon>Actinomycetota</taxon>
        <taxon>Actinomycetes</taxon>
        <taxon>Streptosporangiales</taxon>
        <taxon>Streptosporangiaceae</taxon>
        <taxon>Nonomuraea</taxon>
    </lineage>
</organism>
<dbReference type="EMBL" id="JBHUCM010000043">
    <property type="protein sequence ID" value="MFD1544205.1"/>
    <property type="molecule type" value="Genomic_DNA"/>
</dbReference>
<keyword evidence="6 7" id="KW-0472">Membrane</keyword>
<feature type="transmembrane region" description="Helical" evidence="7">
    <location>
        <begin position="212"/>
        <end position="231"/>
    </location>
</feature>
<feature type="transmembrane region" description="Helical" evidence="7">
    <location>
        <begin position="270"/>
        <end position="292"/>
    </location>
</feature>
<keyword evidence="4 7" id="KW-0812">Transmembrane</keyword>
<name>A0ABW4GN14_9ACTN</name>
<feature type="transmembrane region" description="Helical" evidence="7">
    <location>
        <begin position="91"/>
        <end position="113"/>
    </location>
</feature>
<feature type="transmembrane region" description="Helical" evidence="7">
    <location>
        <begin position="65"/>
        <end position="84"/>
    </location>
</feature>
<feature type="transmembrane region" description="Helical" evidence="7">
    <location>
        <begin position="181"/>
        <end position="205"/>
    </location>
</feature>
<evidence type="ECO:0000256" key="1">
    <source>
        <dbReference type="ARBA" id="ARBA00004141"/>
    </source>
</evidence>
<proteinExistence type="predicted"/>
<evidence type="ECO:0000256" key="4">
    <source>
        <dbReference type="ARBA" id="ARBA00022692"/>
    </source>
</evidence>
<feature type="transmembrane region" description="Helical" evidence="7">
    <location>
        <begin position="152"/>
        <end position="169"/>
    </location>
</feature>
<evidence type="ECO:0000256" key="5">
    <source>
        <dbReference type="ARBA" id="ARBA00022989"/>
    </source>
</evidence>
<evidence type="ECO:0000256" key="7">
    <source>
        <dbReference type="SAM" id="Phobius"/>
    </source>
</evidence>
<dbReference type="Pfam" id="PF03547">
    <property type="entry name" value="Mem_trans"/>
    <property type="match status" value="2"/>
</dbReference>
<feature type="transmembrane region" description="Helical" evidence="7">
    <location>
        <begin position="6"/>
        <end position="22"/>
    </location>
</feature>
<evidence type="ECO:0000256" key="2">
    <source>
        <dbReference type="ARBA" id="ARBA00022448"/>
    </source>
</evidence>
<evidence type="ECO:0000313" key="9">
    <source>
        <dbReference type="Proteomes" id="UP001597097"/>
    </source>
</evidence>
<protein>
    <submittedName>
        <fullName evidence="8">AEC family transporter</fullName>
    </submittedName>
</protein>
<evidence type="ECO:0000313" key="8">
    <source>
        <dbReference type="EMBL" id="MFD1544205.1"/>
    </source>
</evidence>
<dbReference type="PANTHER" id="PTHR36838">
    <property type="entry name" value="AUXIN EFFLUX CARRIER FAMILY PROTEIN"/>
    <property type="match status" value="1"/>
</dbReference>
<comment type="caution">
    <text evidence="8">The sequence shown here is derived from an EMBL/GenBank/DDBJ whole genome shotgun (WGS) entry which is preliminary data.</text>
</comment>
<accession>A0ABW4GN14</accession>
<keyword evidence="9" id="KW-1185">Reference proteome</keyword>
<reference evidence="9" key="1">
    <citation type="journal article" date="2019" name="Int. J. Syst. Evol. Microbiol.">
        <title>The Global Catalogue of Microorganisms (GCM) 10K type strain sequencing project: providing services to taxonomists for standard genome sequencing and annotation.</title>
        <authorList>
            <consortium name="The Broad Institute Genomics Platform"/>
            <consortium name="The Broad Institute Genome Sequencing Center for Infectious Disease"/>
            <person name="Wu L."/>
            <person name="Ma J."/>
        </authorList>
    </citation>
    <scope>NUCLEOTIDE SEQUENCE [LARGE SCALE GENOMIC DNA]</scope>
    <source>
        <strain evidence="9">CGMCC 1.15399</strain>
    </source>
</reference>
<sequence>MLTVVTAFTPIWIIGALGWLTGRFRVASGQFQQALTGFTFTIAMPAVLFTTLSRTPLSQIQPRPLLAFAISTVLVGLLALVTLRGKLPDRVIGAMSSAYVNAGNLGIPIGLYVLHDATFVVSVLIFQVLVMSPLIFLGLGVERSSLLAPLRMPIVVASVLGLAMSALGWRLPEPVMRPLDLLGGAAVPLALFALGMSLNGSAVAWRRVAPVVTLKLLVQPLIAFLAGRFLLQLEGHALFAAVLFAGLPTAQNTYVYAAEYGRPTELPRDTILVSSVLSLVTLSVIALLGGIAGPLAPGDR</sequence>
<evidence type="ECO:0000256" key="6">
    <source>
        <dbReference type="ARBA" id="ARBA00023136"/>
    </source>
</evidence>
<keyword evidence="2" id="KW-0813">Transport</keyword>
<dbReference type="InterPro" id="IPR004776">
    <property type="entry name" value="Mem_transp_PIN-like"/>
</dbReference>